<dbReference type="Proteomes" id="UP000226031">
    <property type="component" value="Unassembled WGS sequence"/>
</dbReference>
<dbReference type="GO" id="GO:0000786">
    <property type="term" value="C:nucleosome"/>
    <property type="evidence" value="ECO:0007669"/>
    <property type="project" value="UniProtKB-KW"/>
</dbReference>
<dbReference type="GO" id="GO:0046982">
    <property type="term" value="F:protein heterodimerization activity"/>
    <property type="evidence" value="ECO:0007669"/>
    <property type="project" value="InterPro"/>
</dbReference>
<dbReference type="AlphaFoldDB" id="A0A2B7ZVF5"/>
<evidence type="ECO:0008006" key="10">
    <source>
        <dbReference type="Google" id="ProtNLM"/>
    </source>
</evidence>
<protein>
    <recommendedName>
        <fullName evidence="10">Histone H4</fullName>
    </recommendedName>
</protein>
<evidence type="ECO:0000256" key="6">
    <source>
        <dbReference type="ARBA" id="ARBA00023242"/>
    </source>
</evidence>
<sequence>MEPIHSHRALDATNVARFVPKRHRKRLRDNIMGVTKPAIRRLARRGGVIRIQKDIYDTIRAVVLIRLKEIIRRLVILLEGSMHPGRQRKTLPEADEKMLKFILKIQTITTQDLGNPVYGFE</sequence>
<dbReference type="InterPro" id="IPR009072">
    <property type="entry name" value="Histone-fold"/>
</dbReference>
<keyword evidence="5" id="KW-0238">DNA-binding</keyword>
<keyword evidence="6" id="KW-0539">Nucleus</keyword>
<dbReference type="EMBL" id="PDND01000002">
    <property type="protein sequence ID" value="PGH36982.1"/>
    <property type="molecule type" value="Genomic_DNA"/>
</dbReference>
<keyword evidence="4" id="KW-0158">Chromosome</keyword>
<comment type="caution">
    <text evidence="8">The sequence shown here is derived from an EMBL/GenBank/DDBJ whole genome shotgun (WGS) entry which is preliminary data.</text>
</comment>
<organism evidence="8 9">
    <name type="scientific">[Emmonsia] crescens</name>
    <dbReference type="NCBI Taxonomy" id="73230"/>
    <lineage>
        <taxon>Eukaryota</taxon>
        <taxon>Fungi</taxon>
        <taxon>Dikarya</taxon>
        <taxon>Ascomycota</taxon>
        <taxon>Pezizomycotina</taxon>
        <taxon>Eurotiomycetes</taxon>
        <taxon>Eurotiomycetidae</taxon>
        <taxon>Onygenales</taxon>
        <taxon>Ajellomycetaceae</taxon>
        <taxon>Emergomyces</taxon>
    </lineage>
</organism>
<accession>A0A2B7ZVF5</accession>
<dbReference type="PRINTS" id="PR00623">
    <property type="entry name" value="HISTONEH4"/>
</dbReference>
<evidence type="ECO:0000256" key="3">
    <source>
        <dbReference type="ARBA" id="ARBA00006564"/>
    </source>
</evidence>
<evidence type="ECO:0000313" key="9">
    <source>
        <dbReference type="Proteomes" id="UP000226031"/>
    </source>
</evidence>
<evidence type="ECO:0000256" key="1">
    <source>
        <dbReference type="ARBA" id="ARBA00004123"/>
    </source>
</evidence>
<name>A0A2B7ZVF5_9EURO</name>
<keyword evidence="7" id="KW-0544">Nucleosome core</keyword>
<gene>
    <name evidence="8" type="ORF">GX50_00218</name>
</gene>
<dbReference type="GO" id="GO:0003677">
    <property type="term" value="F:DNA binding"/>
    <property type="evidence" value="ECO:0007669"/>
    <property type="project" value="UniProtKB-KW"/>
</dbReference>
<comment type="similarity">
    <text evidence="3">Belongs to the histone H4 family.</text>
</comment>
<evidence type="ECO:0000256" key="5">
    <source>
        <dbReference type="ARBA" id="ARBA00023125"/>
    </source>
</evidence>
<keyword evidence="9" id="KW-1185">Reference proteome</keyword>
<evidence type="ECO:0000256" key="4">
    <source>
        <dbReference type="ARBA" id="ARBA00022454"/>
    </source>
</evidence>
<dbReference type="InterPro" id="IPR001951">
    <property type="entry name" value="Histone_H4"/>
</dbReference>
<evidence type="ECO:0000256" key="2">
    <source>
        <dbReference type="ARBA" id="ARBA00004286"/>
    </source>
</evidence>
<dbReference type="PANTHER" id="PTHR10484">
    <property type="entry name" value="HISTONE H4"/>
    <property type="match status" value="1"/>
</dbReference>
<reference evidence="8 9" key="1">
    <citation type="submission" date="2017-10" db="EMBL/GenBank/DDBJ databases">
        <title>Comparative genomics in systemic dimorphic fungi from Ajellomycetaceae.</title>
        <authorList>
            <person name="Munoz J.F."/>
            <person name="Mcewen J.G."/>
            <person name="Clay O.K."/>
            <person name="Cuomo C.A."/>
        </authorList>
    </citation>
    <scope>NUCLEOTIDE SEQUENCE [LARGE SCALE GENOMIC DNA]</scope>
    <source>
        <strain evidence="8 9">UAMH4076</strain>
    </source>
</reference>
<dbReference type="GO" id="GO:0005634">
    <property type="term" value="C:nucleus"/>
    <property type="evidence" value="ECO:0007669"/>
    <property type="project" value="UniProtKB-SubCell"/>
</dbReference>
<evidence type="ECO:0000313" key="8">
    <source>
        <dbReference type="EMBL" id="PGH36982.1"/>
    </source>
</evidence>
<dbReference type="STRING" id="73230.A0A2B7ZVF5"/>
<evidence type="ECO:0000256" key="7">
    <source>
        <dbReference type="ARBA" id="ARBA00023269"/>
    </source>
</evidence>
<dbReference type="SUPFAM" id="SSF47113">
    <property type="entry name" value="Histone-fold"/>
    <property type="match status" value="1"/>
</dbReference>
<proteinExistence type="inferred from homology"/>
<dbReference type="GO" id="GO:0030527">
    <property type="term" value="F:structural constituent of chromatin"/>
    <property type="evidence" value="ECO:0007669"/>
    <property type="project" value="InterPro"/>
</dbReference>
<comment type="subcellular location">
    <subcellularLocation>
        <location evidence="2">Chromosome</location>
    </subcellularLocation>
    <subcellularLocation>
        <location evidence="1">Nucleus</location>
    </subcellularLocation>
</comment>
<dbReference type="Gene3D" id="1.10.20.10">
    <property type="entry name" value="Histone, subunit A"/>
    <property type="match status" value="1"/>
</dbReference>